<evidence type="ECO:0000313" key="2">
    <source>
        <dbReference type="EMBL" id="PTE15483.1"/>
    </source>
</evidence>
<reference evidence="2 3" key="1">
    <citation type="submission" date="2018-03" db="EMBL/GenBank/DDBJ databases">
        <title>Rhodobacter veldkampii.</title>
        <authorList>
            <person name="Meyer T.E."/>
            <person name="Miller S."/>
            <person name="Lodha T."/>
            <person name="Gandham S."/>
            <person name="Chintalapati S."/>
            <person name="Chintalapati V.R."/>
        </authorList>
    </citation>
    <scope>NUCLEOTIDE SEQUENCE [LARGE SCALE GENOMIC DNA]</scope>
    <source>
        <strain evidence="2 3">DSM 11550</strain>
    </source>
</reference>
<accession>A0A2T4JCA5</accession>
<dbReference type="AlphaFoldDB" id="A0A2T4JCA5"/>
<comment type="caution">
    <text evidence="2">The sequence shown here is derived from an EMBL/GenBank/DDBJ whole genome shotgun (WGS) entry which is preliminary data.</text>
</comment>
<organism evidence="2 3">
    <name type="scientific">Phaeovulum veldkampii DSM 11550</name>
    <dbReference type="NCBI Taxonomy" id="1185920"/>
    <lineage>
        <taxon>Bacteria</taxon>
        <taxon>Pseudomonadati</taxon>
        <taxon>Pseudomonadota</taxon>
        <taxon>Alphaproteobacteria</taxon>
        <taxon>Rhodobacterales</taxon>
        <taxon>Paracoccaceae</taxon>
        <taxon>Phaeovulum</taxon>
    </lineage>
</organism>
<sequence length="246" mass="26343">MPSRFPPRAGVLALAALLSLSAAPLARADQSDQMVFDLTLKGLTAGRLSVSGRIEGGSYAAKGTLQSAGLIGALRKVRYDADVSGSVRATRFTPARYAERADTGKRESESVMDYKAGVPQVRVYNPPRQPRPGDIAPATQGGTIDPLTALYATLRDVPAAQACNSTVVLFDGRRRSQVTLAAAKADGEGLQCAGEYRRLAGFSDKEMADKTRFPFRLVYKPAANGMMRVVEVSMDTIYGKGALKRR</sequence>
<name>A0A2T4JCA5_9RHOB</name>
<dbReference type="Proteomes" id="UP000241899">
    <property type="component" value="Unassembled WGS sequence"/>
</dbReference>
<evidence type="ECO:0000313" key="3">
    <source>
        <dbReference type="Proteomes" id="UP000241899"/>
    </source>
</evidence>
<evidence type="ECO:0000256" key="1">
    <source>
        <dbReference type="SAM" id="SignalP"/>
    </source>
</evidence>
<keyword evidence="3" id="KW-1185">Reference proteome</keyword>
<feature type="signal peptide" evidence="1">
    <location>
        <begin position="1"/>
        <end position="28"/>
    </location>
</feature>
<dbReference type="OrthoDB" id="7844015at2"/>
<keyword evidence="1" id="KW-0732">Signal</keyword>
<dbReference type="EMBL" id="PZKF01000044">
    <property type="protein sequence ID" value="PTE15483.1"/>
    <property type="molecule type" value="Genomic_DNA"/>
</dbReference>
<gene>
    <name evidence="2" type="ORF">C5F46_13900</name>
</gene>
<dbReference type="Pfam" id="PF11306">
    <property type="entry name" value="DUF3108"/>
    <property type="match status" value="1"/>
</dbReference>
<feature type="chain" id="PRO_5015530286" evidence="1">
    <location>
        <begin position="29"/>
        <end position="246"/>
    </location>
</feature>
<protein>
    <submittedName>
        <fullName evidence="2">DUF3108 domain-containing protein</fullName>
    </submittedName>
</protein>
<proteinExistence type="predicted"/>
<dbReference type="InterPro" id="IPR021457">
    <property type="entry name" value="DUF3108"/>
</dbReference>